<accession>A0A938Y1Z4</accession>
<sequence>MLFLIDSNIAIASDPLRPALEPGAEPVLQFMRLAATHHHELRTHAASLHDSRGFLTRPCVMRA</sequence>
<reference evidence="1" key="1">
    <citation type="submission" date="2021-01" db="EMBL/GenBank/DDBJ databases">
        <title>Novel species in genus Nocardioides.</title>
        <authorList>
            <person name="Zhang G."/>
        </authorList>
    </citation>
    <scope>NUCLEOTIDE SEQUENCE</scope>
    <source>
        <strain evidence="1">Zg-536</strain>
    </source>
</reference>
<dbReference type="EMBL" id="JAERTX010000001">
    <property type="protein sequence ID" value="MBM9458448.1"/>
    <property type="molecule type" value="Genomic_DNA"/>
</dbReference>
<dbReference type="AlphaFoldDB" id="A0A938Y1Z4"/>
<organism evidence="1 2">
    <name type="scientific">Nocardioides faecalis</name>
    <dbReference type="NCBI Taxonomy" id="2803858"/>
    <lineage>
        <taxon>Bacteria</taxon>
        <taxon>Bacillati</taxon>
        <taxon>Actinomycetota</taxon>
        <taxon>Actinomycetes</taxon>
        <taxon>Propionibacteriales</taxon>
        <taxon>Nocardioidaceae</taxon>
        <taxon>Nocardioides</taxon>
    </lineage>
</organism>
<evidence type="ECO:0000313" key="1">
    <source>
        <dbReference type="EMBL" id="MBM9458448.1"/>
    </source>
</evidence>
<name>A0A938Y1Z4_9ACTN</name>
<dbReference type="RefSeq" id="WP_205289752.1">
    <property type="nucleotide sequence ID" value="NZ_CP074406.1"/>
</dbReference>
<evidence type="ECO:0000313" key="2">
    <source>
        <dbReference type="Proteomes" id="UP000663791"/>
    </source>
</evidence>
<proteinExistence type="predicted"/>
<keyword evidence="2" id="KW-1185">Reference proteome</keyword>
<dbReference type="Proteomes" id="UP000663791">
    <property type="component" value="Unassembled WGS sequence"/>
</dbReference>
<gene>
    <name evidence="1" type="ORF">JK386_00860</name>
</gene>
<protein>
    <submittedName>
        <fullName evidence="1">Uncharacterized protein</fullName>
    </submittedName>
</protein>
<comment type="caution">
    <text evidence="1">The sequence shown here is derived from an EMBL/GenBank/DDBJ whole genome shotgun (WGS) entry which is preliminary data.</text>
</comment>